<dbReference type="InterPro" id="IPR011006">
    <property type="entry name" value="CheY-like_superfamily"/>
</dbReference>
<evidence type="ECO:0000313" key="10">
    <source>
        <dbReference type="EMBL" id="MBP2021643.1"/>
    </source>
</evidence>
<dbReference type="CDD" id="cd00383">
    <property type="entry name" value="trans_reg_C"/>
    <property type="match status" value="1"/>
</dbReference>
<dbReference type="SMART" id="SM00862">
    <property type="entry name" value="Trans_reg_C"/>
    <property type="match status" value="1"/>
</dbReference>
<evidence type="ECO:0000313" key="11">
    <source>
        <dbReference type="Proteomes" id="UP001519308"/>
    </source>
</evidence>
<feature type="domain" description="OmpR/PhoB-type" evidence="9">
    <location>
        <begin position="128"/>
        <end position="227"/>
    </location>
</feature>
<reference evidence="10 11" key="1">
    <citation type="submission" date="2021-03" db="EMBL/GenBank/DDBJ databases">
        <title>Genomic Encyclopedia of Type Strains, Phase IV (KMG-IV): sequencing the most valuable type-strain genomes for metagenomic binning, comparative biology and taxonomic classification.</title>
        <authorList>
            <person name="Goeker M."/>
        </authorList>
    </citation>
    <scope>NUCLEOTIDE SEQUENCE [LARGE SCALE GENOMIC DNA]</scope>
    <source>
        <strain evidence="10 11">DSM 28650</strain>
    </source>
</reference>
<dbReference type="Gene3D" id="6.10.250.690">
    <property type="match status" value="1"/>
</dbReference>
<dbReference type="GO" id="GO:0003677">
    <property type="term" value="F:DNA binding"/>
    <property type="evidence" value="ECO:0007669"/>
    <property type="project" value="UniProtKB-KW"/>
</dbReference>
<keyword evidence="6" id="KW-0597">Phosphoprotein</keyword>
<dbReference type="InterPro" id="IPR039420">
    <property type="entry name" value="WalR-like"/>
</dbReference>
<gene>
    <name evidence="10" type="ORF">J2Z44_001439</name>
</gene>
<accession>A0ABS4K1K1</accession>
<dbReference type="Pfam" id="PF00072">
    <property type="entry name" value="Response_reg"/>
    <property type="match status" value="1"/>
</dbReference>
<evidence type="ECO:0000256" key="7">
    <source>
        <dbReference type="PROSITE-ProRule" id="PRU01091"/>
    </source>
</evidence>
<organism evidence="10 11">
    <name type="scientific">Clostridium punense</name>
    <dbReference type="NCBI Taxonomy" id="1054297"/>
    <lineage>
        <taxon>Bacteria</taxon>
        <taxon>Bacillati</taxon>
        <taxon>Bacillota</taxon>
        <taxon>Clostridia</taxon>
        <taxon>Eubacteriales</taxon>
        <taxon>Clostridiaceae</taxon>
        <taxon>Clostridium</taxon>
    </lineage>
</organism>
<evidence type="ECO:0000256" key="2">
    <source>
        <dbReference type="ARBA" id="ARBA00023015"/>
    </source>
</evidence>
<proteinExistence type="predicted"/>
<evidence type="ECO:0000256" key="3">
    <source>
        <dbReference type="ARBA" id="ARBA00023125"/>
    </source>
</evidence>
<keyword evidence="11" id="KW-1185">Reference proteome</keyword>
<keyword evidence="3 7" id="KW-0238">DNA-binding</keyword>
<dbReference type="PANTHER" id="PTHR48111">
    <property type="entry name" value="REGULATOR OF RPOS"/>
    <property type="match status" value="1"/>
</dbReference>
<dbReference type="InterPro" id="IPR036388">
    <property type="entry name" value="WH-like_DNA-bd_sf"/>
</dbReference>
<feature type="modified residue" description="4-aspartylphosphate" evidence="6">
    <location>
        <position position="52"/>
    </location>
</feature>
<dbReference type="Pfam" id="PF00486">
    <property type="entry name" value="Trans_reg_C"/>
    <property type="match status" value="1"/>
</dbReference>
<dbReference type="InterPro" id="IPR001867">
    <property type="entry name" value="OmpR/PhoB-type_DNA-bd"/>
</dbReference>
<feature type="DNA-binding region" description="OmpR/PhoB-type" evidence="7">
    <location>
        <begin position="128"/>
        <end position="227"/>
    </location>
</feature>
<keyword evidence="2" id="KW-0805">Transcription regulation</keyword>
<name>A0ABS4K1K1_9CLOT</name>
<dbReference type="EMBL" id="JAGGLL010000009">
    <property type="protein sequence ID" value="MBP2021643.1"/>
    <property type="molecule type" value="Genomic_DNA"/>
</dbReference>
<keyword evidence="4" id="KW-0804">Transcription</keyword>
<evidence type="ECO:0000259" key="9">
    <source>
        <dbReference type="PROSITE" id="PS51755"/>
    </source>
</evidence>
<dbReference type="InterPro" id="IPR001789">
    <property type="entry name" value="Sig_transdc_resp-reg_receiver"/>
</dbReference>
<comment type="function">
    <text evidence="5">May play the central regulatory role in sporulation. It may be an element of the effector pathway responsible for the activation of sporulation genes in response to nutritional stress. Spo0A may act in concert with spo0H (a sigma factor) to control the expression of some genes that are critical to the sporulation process.</text>
</comment>
<protein>
    <recommendedName>
        <fullName evidence="1">Stage 0 sporulation protein A homolog</fullName>
    </recommendedName>
</protein>
<dbReference type="PANTHER" id="PTHR48111:SF43">
    <property type="entry name" value="STAGE 0 SPORULATION PROTEIN A HOMOLOG"/>
    <property type="match status" value="1"/>
</dbReference>
<feature type="domain" description="Response regulatory" evidence="8">
    <location>
        <begin position="3"/>
        <end position="116"/>
    </location>
</feature>
<comment type="caution">
    <text evidence="10">The sequence shown here is derived from an EMBL/GenBank/DDBJ whole genome shotgun (WGS) entry which is preliminary data.</text>
</comment>
<dbReference type="Gene3D" id="3.40.50.2300">
    <property type="match status" value="1"/>
</dbReference>
<dbReference type="Proteomes" id="UP001519308">
    <property type="component" value="Unassembled WGS sequence"/>
</dbReference>
<evidence type="ECO:0000256" key="5">
    <source>
        <dbReference type="ARBA" id="ARBA00024867"/>
    </source>
</evidence>
<evidence type="ECO:0000256" key="1">
    <source>
        <dbReference type="ARBA" id="ARBA00018672"/>
    </source>
</evidence>
<dbReference type="Gene3D" id="1.10.10.10">
    <property type="entry name" value="Winged helix-like DNA-binding domain superfamily/Winged helix DNA-binding domain"/>
    <property type="match status" value="1"/>
</dbReference>
<dbReference type="RefSeq" id="WP_209649448.1">
    <property type="nucleotide sequence ID" value="NZ_JAGGLL010000009.1"/>
</dbReference>
<evidence type="ECO:0000256" key="6">
    <source>
        <dbReference type="PROSITE-ProRule" id="PRU00169"/>
    </source>
</evidence>
<dbReference type="PROSITE" id="PS51755">
    <property type="entry name" value="OMPR_PHOB"/>
    <property type="match status" value="1"/>
</dbReference>
<sequence>MSKIFIIEDNHSLRKLVKEELERYSYEVYETDNFKNILEQVQVIKPDLILLDINLPYYDGFYICRTIRRTMTIPIIIISSRDTVMDQVMGLEFGADDYITKPFSMDILMAKIKTILRRVNSEERKNHEEILIINDCYTLNENNLTLIFREKTIELTKNEFKIIKMLTINKDRIVRREELLSELWDNDIFVDDNTLTVNMTRIKQRLKEVGLVDIIKTKRGVGYSLDVSNLRVGQVGSYDE</sequence>
<evidence type="ECO:0000256" key="4">
    <source>
        <dbReference type="ARBA" id="ARBA00023163"/>
    </source>
</evidence>
<dbReference type="SUPFAM" id="SSF52172">
    <property type="entry name" value="CheY-like"/>
    <property type="match status" value="1"/>
</dbReference>
<evidence type="ECO:0000259" key="8">
    <source>
        <dbReference type="PROSITE" id="PS50110"/>
    </source>
</evidence>
<dbReference type="PROSITE" id="PS50110">
    <property type="entry name" value="RESPONSE_REGULATORY"/>
    <property type="match status" value="1"/>
</dbReference>
<dbReference type="SMART" id="SM00448">
    <property type="entry name" value="REC"/>
    <property type="match status" value="1"/>
</dbReference>